<protein>
    <submittedName>
        <fullName evidence="4">3-oxoadipate enol-lactonase</fullName>
        <ecNumber evidence="4">3.1.1.24</ecNumber>
    </submittedName>
</protein>
<feature type="compositionally biased region" description="Gly residues" evidence="1">
    <location>
        <begin position="259"/>
        <end position="268"/>
    </location>
</feature>
<dbReference type="EC" id="3.1.1.24" evidence="4"/>
<dbReference type="InterPro" id="IPR012788">
    <property type="entry name" value="Decarb_PcaC"/>
</dbReference>
<dbReference type="SUPFAM" id="SSF53474">
    <property type="entry name" value="alpha/beta-Hydrolases"/>
    <property type="match status" value="1"/>
</dbReference>
<organism evidence="4 5">
    <name type="scientific">Bailinhaonella thermotolerans</name>
    <dbReference type="NCBI Taxonomy" id="1070861"/>
    <lineage>
        <taxon>Bacteria</taxon>
        <taxon>Bacillati</taxon>
        <taxon>Actinomycetota</taxon>
        <taxon>Actinomycetes</taxon>
        <taxon>Streptosporangiales</taxon>
        <taxon>Streptosporangiaceae</taxon>
        <taxon>Bailinhaonella</taxon>
    </lineage>
</organism>
<reference evidence="4 5" key="1">
    <citation type="submission" date="2018-09" db="EMBL/GenBank/DDBJ databases">
        <title>YIM 75507 draft genome.</title>
        <authorList>
            <person name="Tang S."/>
            <person name="Feng Y."/>
        </authorList>
    </citation>
    <scope>NUCLEOTIDE SEQUENCE [LARGE SCALE GENOMIC DNA]</scope>
    <source>
        <strain evidence="4 5">YIM 75507</strain>
    </source>
</reference>
<dbReference type="Pfam" id="PF00561">
    <property type="entry name" value="Abhydrolase_1"/>
    <property type="match status" value="1"/>
</dbReference>
<keyword evidence="5" id="KW-1185">Reference proteome</keyword>
<dbReference type="InterPro" id="IPR029032">
    <property type="entry name" value="AhpD-like"/>
</dbReference>
<dbReference type="PANTHER" id="PTHR33570:SF2">
    <property type="entry name" value="CARBOXYMUCONOLACTONE DECARBOXYLASE-LIKE DOMAIN-CONTAINING PROTEIN"/>
    <property type="match status" value="1"/>
</dbReference>
<dbReference type="SUPFAM" id="SSF69118">
    <property type="entry name" value="AhpD-like"/>
    <property type="match status" value="1"/>
</dbReference>
<dbReference type="GO" id="GO:0051920">
    <property type="term" value="F:peroxiredoxin activity"/>
    <property type="evidence" value="ECO:0007669"/>
    <property type="project" value="InterPro"/>
</dbReference>
<name>A0A3A4BDS4_9ACTN</name>
<dbReference type="OrthoDB" id="9802489at2"/>
<feature type="domain" description="Carboxymuconolactone decarboxylase-like" evidence="3">
    <location>
        <begin position="344"/>
        <end position="427"/>
    </location>
</feature>
<dbReference type="Proteomes" id="UP000265768">
    <property type="component" value="Unassembled WGS sequence"/>
</dbReference>
<dbReference type="PRINTS" id="PR00111">
    <property type="entry name" value="ABHYDROLASE"/>
</dbReference>
<dbReference type="AlphaFoldDB" id="A0A3A4BDS4"/>
<feature type="domain" description="AB hydrolase-1" evidence="2">
    <location>
        <begin position="13"/>
        <end position="238"/>
    </location>
</feature>
<dbReference type="PANTHER" id="PTHR33570">
    <property type="entry name" value="4-CARBOXYMUCONOLACTONE DECARBOXYLASE FAMILY PROTEIN"/>
    <property type="match status" value="1"/>
</dbReference>
<feature type="region of interest" description="Disordered" evidence="1">
    <location>
        <begin position="251"/>
        <end position="316"/>
    </location>
</feature>
<evidence type="ECO:0000313" key="5">
    <source>
        <dbReference type="Proteomes" id="UP000265768"/>
    </source>
</evidence>
<keyword evidence="4" id="KW-0378">Hydrolase</keyword>
<dbReference type="InterPro" id="IPR003779">
    <property type="entry name" value="CMD-like"/>
</dbReference>
<dbReference type="NCBIfam" id="TIGR02425">
    <property type="entry name" value="decarb_PcaC"/>
    <property type="match status" value="1"/>
</dbReference>
<dbReference type="Gene3D" id="1.20.1290.10">
    <property type="entry name" value="AhpD-like"/>
    <property type="match status" value="1"/>
</dbReference>
<dbReference type="NCBIfam" id="TIGR02427">
    <property type="entry name" value="protocat_pcaD"/>
    <property type="match status" value="1"/>
</dbReference>
<evidence type="ECO:0000259" key="3">
    <source>
        <dbReference type="Pfam" id="PF02627"/>
    </source>
</evidence>
<dbReference type="GO" id="GO:0047570">
    <property type="term" value="F:3-oxoadipate enol-lactonase activity"/>
    <property type="evidence" value="ECO:0007669"/>
    <property type="project" value="UniProtKB-EC"/>
</dbReference>
<dbReference type="InterPro" id="IPR029058">
    <property type="entry name" value="AB_hydrolase_fold"/>
</dbReference>
<dbReference type="InterPro" id="IPR000073">
    <property type="entry name" value="AB_hydrolase_1"/>
</dbReference>
<accession>A0A3A4BDS4</accession>
<sequence length="435" mass="45682">MIDYEISGPDGAPVVVLGSSLGTTRRMWDDVLPALTPRFRVLRYDHRGHGSRPVPAGPYEIADLGRDVLDLMDRLGVVRAHHAGLSLGGMVAMWIAAHAPERVDRLALLCTSARLGPPEMWADRARAVREGGTASLASATAGRWFTAAYREFRPDRVAEVLGMLADTPDEGYAACCGAIERMDLLPDLPKIAAPTLVIAGDADPSTPADPHGRMIAGAVPGARLEIVPGAHLVAVERPDLVTRLLLDHFTEPVRPGPGDPGDVGGSAGPIGAAGSSDARGPGSPSGSGAAGARPYGTGRGATEGGAGRSAGDPRWAAGDRVRREVLGDEHVDRAWAAATEFTGDFQDFVTRYAWGEVWAREGLDRRTRSCVTLALLAALGHEGELAMHVRAALRNGVSPAEIREVLLQTGLYAGVPVANRAFAIAREVLDGRGAV</sequence>
<comment type="caution">
    <text evidence="4">The sequence shown here is derived from an EMBL/GenBank/DDBJ whole genome shotgun (WGS) entry which is preliminary data.</text>
</comment>
<dbReference type="InterPro" id="IPR052512">
    <property type="entry name" value="4CMD/NDH-1_regulator"/>
</dbReference>
<evidence type="ECO:0000259" key="2">
    <source>
        <dbReference type="Pfam" id="PF00561"/>
    </source>
</evidence>
<dbReference type="EMBL" id="QZEY01000004">
    <property type="protein sequence ID" value="RJL32450.1"/>
    <property type="molecule type" value="Genomic_DNA"/>
</dbReference>
<feature type="compositionally biased region" description="Low complexity" evidence="1">
    <location>
        <begin position="269"/>
        <end position="282"/>
    </location>
</feature>
<dbReference type="Gene3D" id="3.40.50.1820">
    <property type="entry name" value="alpha/beta hydrolase"/>
    <property type="match status" value="1"/>
</dbReference>
<gene>
    <name evidence="4" type="primary">pcaD</name>
    <name evidence="4" type="ORF">D5H75_12995</name>
</gene>
<dbReference type="Pfam" id="PF02627">
    <property type="entry name" value="CMD"/>
    <property type="match status" value="1"/>
</dbReference>
<dbReference type="RefSeq" id="WP_119926698.1">
    <property type="nucleotide sequence ID" value="NZ_QZEY01000004.1"/>
</dbReference>
<evidence type="ECO:0000313" key="4">
    <source>
        <dbReference type="EMBL" id="RJL32450.1"/>
    </source>
</evidence>
<feature type="compositionally biased region" description="Gly residues" evidence="1">
    <location>
        <begin position="297"/>
        <end position="308"/>
    </location>
</feature>
<dbReference type="InterPro" id="IPR026968">
    <property type="entry name" value="PcaD/CatD"/>
</dbReference>
<dbReference type="GO" id="GO:0042952">
    <property type="term" value="P:beta-ketoadipate pathway"/>
    <property type="evidence" value="ECO:0007669"/>
    <property type="project" value="InterPro"/>
</dbReference>
<proteinExistence type="predicted"/>
<evidence type="ECO:0000256" key="1">
    <source>
        <dbReference type="SAM" id="MobiDB-lite"/>
    </source>
</evidence>